<feature type="domain" description="DUF6532" evidence="1">
    <location>
        <begin position="68"/>
        <end position="195"/>
    </location>
</feature>
<keyword evidence="3" id="KW-1185">Reference proteome</keyword>
<organism evidence="2 3">
    <name type="scientific">Mycena chlorophos</name>
    <name type="common">Agaric fungus</name>
    <name type="synonym">Agaricus chlorophos</name>
    <dbReference type="NCBI Taxonomy" id="658473"/>
    <lineage>
        <taxon>Eukaryota</taxon>
        <taxon>Fungi</taxon>
        <taxon>Dikarya</taxon>
        <taxon>Basidiomycota</taxon>
        <taxon>Agaricomycotina</taxon>
        <taxon>Agaricomycetes</taxon>
        <taxon>Agaricomycetidae</taxon>
        <taxon>Agaricales</taxon>
        <taxon>Marasmiineae</taxon>
        <taxon>Mycenaceae</taxon>
        <taxon>Mycena</taxon>
    </lineage>
</organism>
<evidence type="ECO:0000259" key="1">
    <source>
        <dbReference type="Pfam" id="PF20149"/>
    </source>
</evidence>
<proteinExistence type="predicted"/>
<evidence type="ECO:0000313" key="2">
    <source>
        <dbReference type="EMBL" id="GAT48605.1"/>
    </source>
</evidence>
<dbReference type="Pfam" id="PF20149">
    <property type="entry name" value="DUF6532"/>
    <property type="match status" value="1"/>
</dbReference>
<sequence length="202" mass="22556">MPHVRRLSRAVPVAKPRKGATQAVNESTFHSMAQFVYRAGKDPLLESQTPQWVGVINDGQVGLRKTVFFVDAYPVQGPRPALGVEIVVRVCKDNHERRHILARVREFGCPHGIIDRVSNERGNVKTYCHNDAVFGLYYIADLTPAGVATRIQDLLKRNMYICFENPRALGQFNDKHPYSRPALPAAICGTFCKPGPNSMAML</sequence>
<accession>A0ABQ0LBT2</accession>
<dbReference type="EMBL" id="DF844708">
    <property type="protein sequence ID" value="GAT48605.1"/>
    <property type="molecule type" value="Genomic_DNA"/>
</dbReference>
<reference evidence="2" key="1">
    <citation type="submission" date="2014-09" db="EMBL/GenBank/DDBJ databases">
        <title>Genome sequence of the luminous mushroom Mycena chlorophos for searching fungal bioluminescence genes.</title>
        <authorList>
            <person name="Tanaka Y."/>
            <person name="Kasuga D."/>
            <person name="Oba Y."/>
            <person name="Hase S."/>
            <person name="Sato K."/>
            <person name="Oba Y."/>
            <person name="Sakakibara Y."/>
        </authorList>
    </citation>
    <scope>NUCLEOTIDE SEQUENCE</scope>
</reference>
<name>A0ABQ0LBT2_MYCCL</name>
<protein>
    <recommendedName>
        <fullName evidence="1">DUF6532 domain-containing protein</fullName>
    </recommendedName>
</protein>
<dbReference type="Proteomes" id="UP000815677">
    <property type="component" value="Unassembled WGS sequence"/>
</dbReference>
<gene>
    <name evidence="2" type="ORF">MCHLO_05987</name>
</gene>
<dbReference type="InterPro" id="IPR045341">
    <property type="entry name" value="DUF6532"/>
</dbReference>
<feature type="non-terminal residue" evidence="2">
    <location>
        <position position="202"/>
    </location>
</feature>
<evidence type="ECO:0000313" key="3">
    <source>
        <dbReference type="Proteomes" id="UP000815677"/>
    </source>
</evidence>